<keyword evidence="3" id="KW-0963">Cytoplasm</keyword>
<dbReference type="EMBL" id="JANBPY010000359">
    <property type="protein sequence ID" value="KAJ1967310.1"/>
    <property type="molecule type" value="Genomic_DNA"/>
</dbReference>
<dbReference type="InterPro" id="IPR051501">
    <property type="entry name" value="eIF2B_alpha/beta/delta"/>
</dbReference>
<accession>A0A9W8ASF8</accession>
<evidence type="ECO:0000256" key="4">
    <source>
        <dbReference type="ARBA" id="ARBA00022540"/>
    </source>
</evidence>
<dbReference type="OrthoDB" id="10249309at2759"/>
<dbReference type="GO" id="GO:0005851">
    <property type="term" value="C:eukaryotic translation initiation factor 2B complex"/>
    <property type="evidence" value="ECO:0007669"/>
    <property type="project" value="TreeGrafter"/>
</dbReference>
<dbReference type="PANTHER" id="PTHR45860">
    <property type="entry name" value="TRANSLATION INITIATION FACTOR EIF-2B SUBUNIT ALPHA"/>
    <property type="match status" value="1"/>
</dbReference>
<dbReference type="Pfam" id="PF01008">
    <property type="entry name" value="IF-2B"/>
    <property type="match status" value="1"/>
</dbReference>
<comment type="similarity">
    <text evidence="2 9">Belongs to the eIF-2B alpha/beta/delta subunits family.</text>
</comment>
<gene>
    <name evidence="10" type="primary">GCN3</name>
    <name evidence="10" type="ORF">IWQ62_001943</name>
</gene>
<dbReference type="InterPro" id="IPR042529">
    <property type="entry name" value="IF_2B-like_C"/>
</dbReference>
<dbReference type="PANTHER" id="PTHR45860:SF1">
    <property type="entry name" value="TRANSLATION INITIATION FACTOR EIF-2B SUBUNIT ALPHA"/>
    <property type="match status" value="1"/>
</dbReference>
<evidence type="ECO:0000256" key="1">
    <source>
        <dbReference type="ARBA" id="ARBA00004514"/>
    </source>
</evidence>
<evidence type="ECO:0000256" key="7">
    <source>
        <dbReference type="ARBA" id="ARBA00044236"/>
    </source>
</evidence>
<organism evidence="10 11">
    <name type="scientific">Dispira parvispora</name>
    <dbReference type="NCBI Taxonomy" id="1520584"/>
    <lineage>
        <taxon>Eukaryota</taxon>
        <taxon>Fungi</taxon>
        <taxon>Fungi incertae sedis</taxon>
        <taxon>Zoopagomycota</taxon>
        <taxon>Kickxellomycotina</taxon>
        <taxon>Dimargaritomycetes</taxon>
        <taxon>Dimargaritales</taxon>
        <taxon>Dimargaritaceae</taxon>
        <taxon>Dispira</taxon>
    </lineage>
</organism>
<dbReference type="InterPro" id="IPR037171">
    <property type="entry name" value="NagB/RpiA_transferase-like"/>
</dbReference>
<keyword evidence="4 10" id="KW-0396">Initiation factor</keyword>
<evidence type="ECO:0000256" key="3">
    <source>
        <dbReference type="ARBA" id="ARBA00022490"/>
    </source>
</evidence>
<reference evidence="10" key="1">
    <citation type="submission" date="2022-07" db="EMBL/GenBank/DDBJ databases">
        <title>Phylogenomic reconstructions and comparative analyses of Kickxellomycotina fungi.</title>
        <authorList>
            <person name="Reynolds N.K."/>
            <person name="Stajich J.E."/>
            <person name="Barry K."/>
            <person name="Grigoriev I.V."/>
            <person name="Crous P."/>
            <person name="Smith M.E."/>
        </authorList>
    </citation>
    <scope>NUCLEOTIDE SEQUENCE</scope>
    <source>
        <strain evidence="10">RSA 1196</strain>
    </source>
</reference>
<keyword evidence="5" id="KW-0648">Protein biosynthesis</keyword>
<keyword evidence="11" id="KW-1185">Reference proteome</keyword>
<evidence type="ECO:0000256" key="9">
    <source>
        <dbReference type="RuleBase" id="RU003814"/>
    </source>
</evidence>
<dbReference type="InterPro" id="IPR000649">
    <property type="entry name" value="IF-2B-related"/>
</dbReference>
<dbReference type="InterPro" id="IPR042528">
    <property type="entry name" value="elF-2B_alpha_N"/>
</dbReference>
<dbReference type="Gene3D" id="1.20.120.1070">
    <property type="entry name" value="Translation initiation factor eIF-2B, N-terminal domain"/>
    <property type="match status" value="1"/>
</dbReference>
<dbReference type="Gene3D" id="3.40.50.10470">
    <property type="entry name" value="Translation initiation factor eif-2b, domain 2"/>
    <property type="match status" value="1"/>
</dbReference>
<evidence type="ECO:0000256" key="6">
    <source>
        <dbReference type="ARBA" id="ARBA00044208"/>
    </source>
</evidence>
<evidence type="ECO:0000313" key="10">
    <source>
        <dbReference type="EMBL" id="KAJ1967310.1"/>
    </source>
</evidence>
<comment type="caution">
    <text evidence="10">The sequence shown here is derived from an EMBL/GenBank/DDBJ whole genome shotgun (WGS) entry which is preliminary data.</text>
</comment>
<sequence length="313" mass="33913">MAEFESIVQDYKQNLAVDPDMSMPVAAVKALVAFIQNHPASTMVEFVEMVKAATQALKASSANAISLSAGCDLFMQAVTRMSNANLEDCREKLINKGTRFVEKASSCRESIAGLGVSFIRDNGVVLVHSYSRVVMALLLRAASQGKRFRVYVTESRPTRGGARTTEALRRAGVPCTEVLDCAVSYIVEQVDCVLFGAEGVVENGGIINQIGTYQVAIVAKAASKPVYAVAESYKFVRLFPLNQFDLPTHRPSVLSFDPPSPEVLADEAQALKWVAGNNPSVDYTPPSFITLLFTDLGVLTPSGVSDELIKLYY</sequence>
<dbReference type="GO" id="GO:0005085">
    <property type="term" value="F:guanyl-nucleotide exchange factor activity"/>
    <property type="evidence" value="ECO:0007669"/>
    <property type="project" value="TreeGrafter"/>
</dbReference>
<comment type="subunit">
    <text evidence="8">Component of the translation initiation factor 2B (eIF2B) complex which is a heterodecamer of two sets of five different subunits: alpha, beta, gamma, delta and epsilon. Subunits alpha, beta and delta comprise a regulatory subcomplex and subunits epsilon and gamma comprise a catalytic subcomplex. Within the complex, the hexameric regulatory complex resides at the center, with the two heterodimeric catalytic subcomplexes bound on opposite sides.</text>
</comment>
<dbReference type="GO" id="GO:0005829">
    <property type="term" value="C:cytosol"/>
    <property type="evidence" value="ECO:0007669"/>
    <property type="project" value="UniProtKB-SubCell"/>
</dbReference>
<evidence type="ECO:0000256" key="2">
    <source>
        <dbReference type="ARBA" id="ARBA00007251"/>
    </source>
</evidence>
<evidence type="ECO:0000313" key="11">
    <source>
        <dbReference type="Proteomes" id="UP001150925"/>
    </source>
</evidence>
<evidence type="ECO:0000256" key="5">
    <source>
        <dbReference type="ARBA" id="ARBA00022917"/>
    </source>
</evidence>
<dbReference type="Proteomes" id="UP001150925">
    <property type="component" value="Unassembled WGS sequence"/>
</dbReference>
<comment type="subcellular location">
    <subcellularLocation>
        <location evidence="1">Cytoplasm</location>
        <location evidence="1">Cytosol</location>
    </subcellularLocation>
</comment>
<proteinExistence type="inferred from homology"/>
<dbReference type="AlphaFoldDB" id="A0A9W8ASF8"/>
<evidence type="ECO:0000256" key="8">
    <source>
        <dbReference type="ARBA" id="ARBA00046432"/>
    </source>
</evidence>
<name>A0A9W8ASF8_9FUNG</name>
<protein>
    <recommendedName>
        <fullName evidence="6">Translation initiation factor eIF2B subunit alpha</fullName>
    </recommendedName>
    <alternativeName>
        <fullName evidence="7">eIF2B GDP-GTP exchange factor subunit alpha</fullName>
    </alternativeName>
</protein>
<dbReference type="SUPFAM" id="SSF100950">
    <property type="entry name" value="NagB/RpiA/CoA transferase-like"/>
    <property type="match status" value="1"/>
</dbReference>
<dbReference type="GO" id="GO:0003743">
    <property type="term" value="F:translation initiation factor activity"/>
    <property type="evidence" value="ECO:0007669"/>
    <property type="project" value="UniProtKB-KW"/>
</dbReference>